<dbReference type="Pfam" id="PF04237">
    <property type="entry name" value="YjbR"/>
    <property type="match status" value="1"/>
</dbReference>
<dbReference type="InterPro" id="IPR058532">
    <property type="entry name" value="YjbR/MT2646/Rv2570-like"/>
</dbReference>
<dbReference type="EMBL" id="VUOB01000005">
    <property type="protein sequence ID" value="KAA2265851.1"/>
    <property type="molecule type" value="Genomic_DNA"/>
</dbReference>
<dbReference type="AlphaFoldDB" id="A0A5B2XSR0"/>
<organism evidence="1 2">
    <name type="scientific">Solihabitans fulvus</name>
    <dbReference type="NCBI Taxonomy" id="1892852"/>
    <lineage>
        <taxon>Bacteria</taxon>
        <taxon>Bacillati</taxon>
        <taxon>Actinomycetota</taxon>
        <taxon>Actinomycetes</taxon>
        <taxon>Pseudonocardiales</taxon>
        <taxon>Pseudonocardiaceae</taxon>
        <taxon>Solihabitans</taxon>
    </lineage>
</organism>
<dbReference type="OrthoDB" id="954305at2"/>
<evidence type="ECO:0000313" key="1">
    <source>
        <dbReference type="EMBL" id="KAA2265851.1"/>
    </source>
</evidence>
<name>A0A5B2XSR0_9PSEU</name>
<gene>
    <name evidence="1" type="ORF">F0L68_04220</name>
</gene>
<protein>
    <recommendedName>
        <fullName evidence="3">YjbR protein</fullName>
    </recommendedName>
</protein>
<dbReference type="Proteomes" id="UP000323454">
    <property type="component" value="Unassembled WGS sequence"/>
</dbReference>
<proteinExistence type="predicted"/>
<evidence type="ECO:0000313" key="2">
    <source>
        <dbReference type="Proteomes" id="UP000323454"/>
    </source>
</evidence>
<accession>A0A5B2XSR0</accession>
<reference evidence="1 2" key="2">
    <citation type="submission" date="2019-09" db="EMBL/GenBank/DDBJ databases">
        <authorList>
            <person name="Jin C."/>
        </authorList>
    </citation>
    <scope>NUCLEOTIDE SEQUENCE [LARGE SCALE GENOMIC DNA]</scope>
    <source>
        <strain evidence="1 2">AN110305</strain>
    </source>
</reference>
<dbReference type="InterPro" id="IPR038056">
    <property type="entry name" value="YjbR-like_sf"/>
</dbReference>
<keyword evidence="2" id="KW-1185">Reference proteome</keyword>
<sequence>MVTEEDVRRVALSLPATTEKPYNRLPGFRVRNSLFVRVHEQPEVIMIGCADLAEKDGLIASEPDKFFTTAHYDGYPALLVRLANIDLDELTELLTDCWRRAAPKRLLAEFDAAHPPA</sequence>
<evidence type="ECO:0008006" key="3">
    <source>
        <dbReference type="Google" id="ProtNLM"/>
    </source>
</evidence>
<reference evidence="1 2" key="1">
    <citation type="submission" date="2019-09" db="EMBL/GenBank/DDBJ databases">
        <title>Goodfellowia gen. nov., a new genus of the Pseudonocardineae related to Actinoalloteichus, containing Goodfellowia coeruleoviolacea gen. nov., comb. nov. gen. nov., comb. nov.</title>
        <authorList>
            <person name="Labeda D."/>
        </authorList>
    </citation>
    <scope>NUCLEOTIDE SEQUENCE [LARGE SCALE GENOMIC DNA]</scope>
    <source>
        <strain evidence="1 2">AN110305</strain>
    </source>
</reference>
<dbReference type="SUPFAM" id="SSF142906">
    <property type="entry name" value="YjbR-like"/>
    <property type="match status" value="1"/>
</dbReference>
<comment type="caution">
    <text evidence="1">The sequence shown here is derived from an EMBL/GenBank/DDBJ whole genome shotgun (WGS) entry which is preliminary data.</text>
</comment>